<organism evidence="6 7">
    <name type="scientific">Cyclobacterium lianum</name>
    <dbReference type="NCBI Taxonomy" id="388280"/>
    <lineage>
        <taxon>Bacteria</taxon>
        <taxon>Pseudomonadati</taxon>
        <taxon>Bacteroidota</taxon>
        <taxon>Cytophagia</taxon>
        <taxon>Cytophagales</taxon>
        <taxon>Cyclobacteriaceae</taxon>
        <taxon>Cyclobacterium</taxon>
    </lineage>
</organism>
<keyword evidence="2" id="KW-0378">Hydrolase</keyword>
<dbReference type="RefSeq" id="WP_073094269.1">
    <property type="nucleotide sequence ID" value="NZ_FRCY01000005.1"/>
</dbReference>
<dbReference type="Gene3D" id="1.10.30.50">
    <property type="match status" value="1"/>
</dbReference>
<keyword evidence="1" id="KW-0540">Nuclease</keyword>
<dbReference type="CDD" id="cd00085">
    <property type="entry name" value="HNHc"/>
    <property type="match status" value="1"/>
</dbReference>
<evidence type="ECO:0000256" key="4">
    <source>
        <dbReference type="ARBA" id="ARBA00040194"/>
    </source>
</evidence>
<dbReference type="GO" id="GO:0004519">
    <property type="term" value="F:endonuclease activity"/>
    <property type="evidence" value="ECO:0007669"/>
    <property type="project" value="UniProtKB-KW"/>
</dbReference>
<evidence type="ECO:0000313" key="6">
    <source>
        <dbReference type="EMBL" id="SHM97496.1"/>
    </source>
</evidence>
<dbReference type="PANTHER" id="PTHR41286:SF1">
    <property type="entry name" value="HNH NUCLEASE YAJD-RELATED"/>
    <property type="match status" value="1"/>
</dbReference>
<comment type="similarity">
    <text evidence="3">Belongs to the HNH nuclease family.</text>
</comment>
<dbReference type="GO" id="GO:0005829">
    <property type="term" value="C:cytosol"/>
    <property type="evidence" value="ECO:0007669"/>
    <property type="project" value="TreeGrafter"/>
</dbReference>
<reference evidence="6 7" key="1">
    <citation type="submission" date="2016-11" db="EMBL/GenBank/DDBJ databases">
        <authorList>
            <person name="Jaros S."/>
            <person name="Januszkiewicz K."/>
            <person name="Wedrychowicz H."/>
        </authorList>
    </citation>
    <scope>NUCLEOTIDE SEQUENCE [LARGE SCALE GENOMIC DNA]</scope>
    <source>
        <strain evidence="6 7">CGMCC 1.6102</strain>
    </source>
</reference>
<dbReference type="GO" id="GO:0016787">
    <property type="term" value="F:hydrolase activity"/>
    <property type="evidence" value="ECO:0007669"/>
    <property type="project" value="UniProtKB-KW"/>
</dbReference>
<name>A0A1M7N1V3_9BACT</name>
<sequence length="108" mass="12854">MKKWNPKGYGFNTDFYRKKDWLKLRKQYIEANPVCELCDQWEIVSEGAVVDHIIPRRLAPHLELEPTNLQTLCGKCHRQKTGLERTIDSSERYLDEMRDGRLRFVCVK</sequence>
<dbReference type="EMBL" id="FRCY01000005">
    <property type="protein sequence ID" value="SHM97496.1"/>
    <property type="molecule type" value="Genomic_DNA"/>
</dbReference>
<dbReference type="SMART" id="SM00507">
    <property type="entry name" value="HNHc"/>
    <property type="match status" value="1"/>
</dbReference>
<dbReference type="InterPro" id="IPR002711">
    <property type="entry name" value="HNH"/>
</dbReference>
<dbReference type="OrthoDB" id="962665at2"/>
<keyword evidence="7" id="KW-1185">Reference proteome</keyword>
<gene>
    <name evidence="6" type="ORF">SAMN04488057_1058</name>
</gene>
<keyword evidence="6" id="KW-0255">Endonuclease</keyword>
<protein>
    <recommendedName>
        <fullName evidence="4">Putative HNH nuclease YajD</fullName>
    </recommendedName>
</protein>
<dbReference type="GO" id="GO:0008270">
    <property type="term" value="F:zinc ion binding"/>
    <property type="evidence" value="ECO:0007669"/>
    <property type="project" value="InterPro"/>
</dbReference>
<dbReference type="STRING" id="388280.SAMN04488057_1058"/>
<evidence type="ECO:0000256" key="2">
    <source>
        <dbReference type="ARBA" id="ARBA00022801"/>
    </source>
</evidence>
<dbReference type="GO" id="GO:0003676">
    <property type="term" value="F:nucleic acid binding"/>
    <property type="evidence" value="ECO:0007669"/>
    <property type="project" value="InterPro"/>
</dbReference>
<evidence type="ECO:0000259" key="5">
    <source>
        <dbReference type="SMART" id="SM00507"/>
    </source>
</evidence>
<evidence type="ECO:0000256" key="1">
    <source>
        <dbReference type="ARBA" id="ARBA00022722"/>
    </source>
</evidence>
<feature type="domain" description="HNH nuclease" evidence="5">
    <location>
        <begin position="23"/>
        <end position="78"/>
    </location>
</feature>
<evidence type="ECO:0000313" key="7">
    <source>
        <dbReference type="Proteomes" id="UP000184513"/>
    </source>
</evidence>
<proteinExistence type="inferred from homology"/>
<accession>A0A1M7N1V3</accession>
<dbReference type="InterPro" id="IPR003615">
    <property type="entry name" value="HNH_nuc"/>
</dbReference>
<dbReference type="AlphaFoldDB" id="A0A1M7N1V3"/>
<dbReference type="Proteomes" id="UP000184513">
    <property type="component" value="Unassembled WGS sequence"/>
</dbReference>
<dbReference type="PANTHER" id="PTHR41286">
    <property type="entry name" value="HNH NUCLEASE YAJD-RELATED"/>
    <property type="match status" value="1"/>
</dbReference>
<dbReference type="Pfam" id="PF01844">
    <property type="entry name" value="HNH"/>
    <property type="match status" value="1"/>
</dbReference>
<evidence type="ECO:0000256" key="3">
    <source>
        <dbReference type="ARBA" id="ARBA00038412"/>
    </source>
</evidence>